<accession>A0AAJ2MS27</accession>
<dbReference type="Proteomes" id="UP001257962">
    <property type="component" value="Unassembled WGS sequence"/>
</dbReference>
<feature type="domain" description="J" evidence="5">
    <location>
        <begin position="106"/>
        <end position="165"/>
    </location>
</feature>
<evidence type="ECO:0000313" key="7">
    <source>
        <dbReference type="Proteomes" id="UP001257962"/>
    </source>
</evidence>
<keyword evidence="2" id="KW-0346">Stress response</keyword>
<evidence type="ECO:0000256" key="3">
    <source>
        <dbReference type="ARBA" id="ARBA00023186"/>
    </source>
</evidence>
<proteinExistence type="predicted"/>
<dbReference type="Gene3D" id="1.10.287.110">
    <property type="entry name" value="DnaJ domain"/>
    <property type="match status" value="1"/>
</dbReference>
<evidence type="ECO:0000256" key="2">
    <source>
        <dbReference type="ARBA" id="ARBA00023016"/>
    </source>
</evidence>
<keyword evidence="4" id="KW-0812">Transmembrane</keyword>
<evidence type="ECO:0000256" key="4">
    <source>
        <dbReference type="SAM" id="Phobius"/>
    </source>
</evidence>
<name>A0AAJ2MS27_9LACT</name>
<keyword evidence="3" id="KW-0143">Chaperone</keyword>
<evidence type="ECO:0000259" key="5">
    <source>
        <dbReference type="PROSITE" id="PS50076"/>
    </source>
</evidence>
<dbReference type="EMBL" id="JARPYC010000004">
    <property type="protein sequence ID" value="MDT2666767.1"/>
    <property type="molecule type" value="Genomic_DNA"/>
</dbReference>
<dbReference type="PRINTS" id="PR00625">
    <property type="entry name" value="JDOMAIN"/>
</dbReference>
<gene>
    <name evidence="6" type="ORF">P7D34_05890</name>
</gene>
<evidence type="ECO:0000313" key="6">
    <source>
        <dbReference type="EMBL" id="MDT2666767.1"/>
    </source>
</evidence>
<evidence type="ECO:0000256" key="1">
    <source>
        <dbReference type="ARBA" id="ARBA00022705"/>
    </source>
</evidence>
<organism evidence="6 7">
    <name type="scientific">Lactococcus petauri</name>
    <dbReference type="NCBI Taxonomy" id="1940789"/>
    <lineage>
        <taxon>Bacteria</taxon>
        <taxon>Bacillati</taxon>
        <taxon>Bacillota</taxon>
        <taxon>Bacilli</taxon>
        <taxon>Lactobacillales</taxon>
        <taxon>Streptococcaceae</taxon>
        <taxon>Lactococcus</taxon>
    </lineage>
</organism>
<comment type="caution">
    <text evidence="6">The sequence shown here is derived from an EMBL/GenBank/DDBJ whole genome shotgun (WGS) entry which is preliminary data.</text>
</comment>
<reference evidence="6" key="1">
    <citation type="submission" date="2023-03" db="EMBL/GenBank/DDBJ databases">
        <authorList>
            <person name="Shen W."/>
            <person name="Cai J."/>
        </authorList>
    </citation>
    <scope>NUCLEOTIDE SEQUENCE</scope>
    <source>
        <strain evidence="6">Y3</strain>
    </source>
</reference>
<dbReference type="GO" id="GO:0036503">
    <property type="term" value="P:ERAD pathway"/>
    <property type="evidence" value="ECO:0007669"/>
    <property type="project" value="TreeGrafter"/>
</dbReference>
<dbReference type="SMART" id="SM00271">
    <property type="entry name" value="DnaJ"/>
    <property type="match status" value="1"/>
</dbReference>
<dbReference type="RefSeq" id="WP_311793316.1">
    <property type="nucleotide sequence ID" value="NZ_JARPXS010000004.1"/>
</dbReference>
<dbReference type="Pfam" id="PF00226">
    <property type="entry name" value="DnaJ"/>
    <property type="match status" value="1"/>
</dbReference>
<dbReference type="InterPro" id="IPR001623">
    <property type="entry name" value="DnaJ_domain"/>
</dbReference>
<dbReference type="InterPro" id="IPR036869">
    <property type="entry name" value="J_dom_sf"/>
</dbReference>
<dbReference type="PANTHER" id="PTHR44360:SF1">
    <property type="entry name" value="DNAJ HOMOLOG SUBFAMILY B MEMBER 9"/>
    <property type="match status" value="1"/>
</dbReference>
<protein>
    <submittedName>
        <fullName evidence="6">J domain-containing protein</fullName>
    </submittedName>
</protein>
<dbReference type="GO" id="GO:0006260">
    <property type="term" value="P:DNA replication"/>
    <property type="evidence" value="ECO:0007669"/>
    <property type="project" value="UniProtKB-KW"/>
</dbReference>
<dbReference type="PANTHER" id="PTHR44360">
    <property type="entry name" value="DNAJ HOMOLOG SUBFAMILY B MEMBER 9"/>
    <property type="match status" value="1"/>
</dbReference>
<dbReference type="CDD" id="cd06257">
    <property type="entry name" value="DnaJ"/>
    <property type="match status" value="1"/>
</dbReference>
<keyword evidence="4" id="KW-1133">Transmembrane helix</keyword>
<dbReference type="AlphaFoldDB" id="A0AAJ2MS27"/>
<feature type="transmembrane region" description="Helical" evidence="4">
    <location>
        <begin position="47"/>
        <end position="72"/>
    </location>
</feature>
<dbReference type="SUPFAM" id="SSF46565">
    <property type="entry name" value="Chaperone J-domain"/>
    <property type="match status" value="1"/>
</dbReference>
<dbReference type="GO" id="GO:0051087">
    <property type="term" value="F:protein-folding chaperone binding"/>
    <property type="evidence" value="ECO:0007669"/>
    <property type="project" value="TreeGrafter"/>
</dbReference>
<feature type="transmembrane region" description="Helical" evidence="4">
    <location>
        <begin position="12"/>
        <end position="41"/>
    </location>
</feature>
<keyword evidence="1" id="KW-0235">DNA replication</keyword>
<keyword evidence="4" id="KW-0472">Membrane</keyword>
<sequence>MNNVILNLIEGVFAFLFLLGLILLVLRYIALPILALILSPILYTLNAFLRIIMFFIIIIKKIVLFLGSLFGVKKQNNIRKDYYKESDYISWEDFMDDDPKDKINDSPYSILGVSPDDSLDTIKQVYRNLSKVYHPDKNKSEIAESEMKKINTAWETIQKEKSLIK</sequence>
<dbReference type="InterPro" id="IPR051948">
    <property type="entry name" value="Hsp70_co-chaperone_J-domain"/>
</dbReference>
<dbReference type="PROSITE" id="PS50076">
    <property type="entry name" value="DNAJ_2"/>
    <property type="match status" value="1"/>
</dbReference>
<dbReference type="GO" id="GO:0051787">
    <property type="term" value="F:misfolded protein binding"/>
    <property type="evidence" value="ECO:0007669"/>
    <property type="project" value="TreeGrafter"/>
</dbReference>